<keyword evidence="1" id="KW-0472">Membrane</keyword>
<keyword evidence="1" id="KW-1133">Transmembrane helix</keyword>
<protein>
    <submittedName>
        <fullName evidence="3">Uncharacterized protein</fullName>
    </submittedName>
</protein>
<dbReference type="AlphaFoldDB" id="A0A915J9Y1"/>
<evidence type="ECO:0000256" key="1">
    <source>
        <dbReference type="SAM" id="Phobius"/>
    </source>
</evidence>
<sequence>MPPTTAATHITRTPFILMAMMILATPMDTIMRDTAMITATAGTTTINPAQHPITIIIPATNQQLLY</sequence>
<reference evidence="3" key="1">
    <citation type="submission" date="2022-11" db="UniProtKB">
        <authorList>
            <consortium name="WormBaseParasite"/>
        </authorList>
    </citation>
    <scope>IDENTIFICATION</scope>
</reference>
<feature type="transmembrane region" description="Helical" evidence="1">
    <location>
        <begin position="6"/>
        <end position="24"/>
    </location>
</feature>
<dbReference type="Proteomes" id="UP000887565">
    <property type="component" value="Unplaced"/>
</dbReference>
<accession>A0A915J9Y1</accession>
<evidence type="ECO:0000313" key="2">
    <source>
        <dbReference type="Proteomes" id="UP000887565"/>
    </source>
</evidence>
<dbReference type="WBParaSite" id="nRc.2.0.1.t23289-RA">
    <property type="protein sequence ID" value="nRc.2.0.1.t23289-RA"/>
    <property type="gene ID" value="nRc.2.0.1.g23289"/>
</dbReference>
<organism evidence="2 3">
    <name type="scientific">Romanomermis culicivorax</name>
    <name type="common">Nematode worm</name>
    <dbReference type="NCBI Taxonomy" id="13658"/>
    <lineage>
        <taxon>Eukaryota</taxon>
        <taxon>Metazoa</taxon>
        <taxon>Ecdysozoa</taxon>
        <taxon>Nematoda</taxon>
        <taxon>Enoplea</taxon>
        <taxon>Dorylaimia</taxon>
        <taxon>Mermithida</taxon>
        <taxon>Mermithoidea</taxon>
        <taxon>Mermithidae</taxon>
        <taxon>Romanomermis</taxon>
    </lineage>
</organism>
<evidence type="ECO:0000313" key="3">
    <source>
        <dbReference type="WBParaSite" id="nRc.2.0.1.t23289-RA"/>
    </source>
</evidence>
<proteinExistence type="predicted"/>
<keyword evidence="1" id="KW-0812">Transmembrane</keyword>
<name>A0A915J9Y1_ROMCU</name>
<keyword evidence="2" id="KW-1185">Reference proteome</keyword>